<feature type="chain" id="PRO_5045276288" evidence="6">
    <location>
        <begin position="21"/>
        <end position="152"/>
    </location>
</feature>
<keyword evidence="5" id="KW-0325">Glycoprotein</keyword>
<evidence type="ECO:0000256" key="2">
    <source>
        <dbReference type="ARBA" id="ARBA00022729"/>
    </source>
</evidence>
<dbReference type="Pfam" id="PF01607">
    <property type="entry name" value="CBM_14"/>
    <property type="match status" value="1"/>
</dbReference>
<dbReference type="GeneID" id="108560157"/>
<evidence type="ECO:0000256" key="5">
    <source>
        <dbReference type="ARBA" id="ARBA00023180"/>
    </source>
</evidence>
<keyword evidence="8" id="KW-1185">Reference proteome</keyword>
<name>A0ABM1MEU2_NICVS</name>
<evidence type="ECO:0000256" key="6">
    <source>
        <dbReference type="SAM" id="SignalP"/>
    </source>
</evidence>
<dbReference type="InterPro" id="IPR036508">
    <property type="entry name" value="Chitin-bd_dom_sf"/>
</dbReference>
<gene>
    <name evidence="9" type="primary">LOC108560157</name>
</gene>
<keyword evidence="1" id="KW-0147">Chitin-binding</keyword>
<dbReference type="PROSITE" id="PS50940">
    <property type="entry name" value="CHIT_BIND_II"/>
    <property type="match status" value="1"/>
</dbReference>
<dbReference type="RefSeq" id="XP_017773092.1">
    <property type="nucleotide sequence ID" value="XM_017917603.1"/>
</dbReference>
<dbReference type="Gene3D" id="2.170.140.10">
    <property type="entry name" value="Chitin binding domain"/>
    <property type="match status" value="1"/>
</dbReference>
<accession>A0ABM1MEU2</accession>
<dbReference type="SMART" id="SM00494">
    <property type="entry name" value="ChtBD2"/>
    <property type="match status" value="1"/>
</dbReference>
<dbReference type="InterPro" id="IPR002557">
    <property type="entry name" value="Chitin-bd_dom"/>
</dbReference>
<organism evidence="8 9">
    <name type="scientific">Nicrophorus vespilloides</name>
    <name type="common">Boreal carrion beetle</name>
    <dbReference type="NCBI Taxonomy" id="110193"/>
    <lineage>
        <taxon>Eukaryota</taxon>
        <taxon>Metazoa</taxon>
        <taxon>Ecdysozoa</taxon>
        <taxon>Arthropoda</taxon>
        <taxon>Hexapoda</taxon>
        <taxon>Insecta</taxon>
        <taxon>Pterygota</taxon>
        <taxon>Neoptera</taxon>
        <taxon>Endopterygota</taxon>
        <taxon>Coleoptera</taxon>
        <taxon>Polyphaga</taxon>
        <taxon>Staphyliniformia</taxon>
        <taxon>Silphidae</taxon>
        <taxon>Nicrophorinae</taxon>
        <taxon>Nicrophorus</taxon>
    </lineage>
</organism>
<keyword evidence="2 6" id="KW-0732">Signal</keyword>
<evidence type="ECO:0000256" key="3">
    <source>
        <dbReference type="ARBA" id="ARBA00022737"/>
    </source>
</evidence>
<feature type="signal peptide" evidence="6">
    <location>
        <begin position="1"/>
        <end position="20"/>
    </location>
</feature>
<protein>
    <submittedName>
        <fullName evidence="9">Uncharacterized protein LOC108560157</fullName>
    </submittedName>
</protein>
<proteinExistence type="predicted"/>
<evidence type="ECO:0000313" key="9">
    <source>
        <dbReference type="RefSeq" id="XP_017773092.1"/>
    </source>
</evidence>
<evidence type="ECO:0000313" key="8">
    <source>
        <dbReference type="Proteomes" id="UP000695000"/>
    </source>
</evidence>
<evidence type="ECO:0000256" key="4">
    <source>
        <dbReference type="ARBA" id="ARBA00023157"/>
    </source>
</evidence>
<dbReference type="PANTHER" id="PTHR23301:SF0">
    <property type="entry name" value="CHITIN-BINDING TYPE-2 DOMAIN-CONTAINING PROTEIN-RELATED"/>
    <property type="match status" value="1"/>
</dbReference>
<evidence type="ECO:0000259" key="7">
    <source>
        <dbReference type="PROSITE" id="PS50940"/>
    </source>
</evidence>
<reference evidence="9" key="1">
    <citation type="submission" date="2025-08" db="UniProtKB">
        <authorList>
            <consortium name="RefSeq"/>
        </authorList>
    </citation>
    <scope>IDENTIFICATION</scope>
    <source>
        <tissue evidence="9">Whole Larva</tissue>
    </source>
</reference>
<dbReference type="SUPFAM" id="SSF57625">
    <property type="entry name" value="Invertebrate chitin-binding proteins"/>
    <property type="match status" value="1"/>
</dbReference>
<dbReference type="PANTHER" id="PTHR23301">
    <property type="entry name" value="CHITIN BINDING PERITROPHIN-A"/>
    <property type="match status" value="1"/>
</dbReference>
<dbReference type="InterPro" id="IPR051940">
    <property type="entry name" value="Chitin_bind-dev_reg"/>
</dbReference>
<sequence>MCASTKILIYACVCWSTAAGFTLKQSHPVRLPVHEANPEDPKTFIRSDGSDRPQTIVTCPKGFRFNANSMKCVRAAADEDDGWVNNGCPIDYMGPMPFADDCTKFVNCWLGRGYLQDCPSFLVYRHEKLSCDWPDSANCCEYWEKDTEKLTV</sequence>
<dbReference type="Proteomes" id="UP000695000">
    <property type="component" value="Unplaced"/>
</dbReference>
<evidence type="ECO:0000256" key="1">
    <source>
        <dbReference type="ARBA" id="ARBA00022669"/>
    </source>
</evidence>
<feature type="domain" description="Chitin-binding type-2" evidence="7">
    <location>
        <begin position="85"/>
        <end position="139"/>
    </location>
</feature>
<keyword evidence="4" id="KW-1015">Disulfide bond</keyword>
<keyword evidence="3" id="KW-0677">Repeat</keyword>